<dbReference type="InterPro" id="IPR011527">
    <property type="entry name" value="ABC1_TM_dom"/>
</dbReference>
<dbReference type="PROSITE" id="PS50893">
    <property type="entry name" value="ABC_TRANSPORTER_2"/>
    <property type="match status" value="1"/>
</dbReference>
<evidence type="ECO:0000259" key="9">
    <source>
        <dbReference type="PROSITE" id="PS50929"/>
    </source>
</evidence>
<dbReference type="GO" id="GO:0016020">
    <property type="term" value="C:membrane"/>
    <property type="evidence" value="ECO:0007669"/>
    <property type="project" value="UniProtKB-SubCell"/>
</dbReference>
<name>A0AAD7ZUN6_DIPPU</name>
<dbReference type="EMBL" id="JASPKZ010007188">
    <property type="protein sequence ID" value="KAJ9586193.1"/>
    <property type="molecule type" value="Genomic_DNA"/>
</dbReference>
<feature type="transmembrane region" description="Helical" evidence="7">
    <location>
        <begin position="12"/>
        <end position="34"/>
    </location>
</feature>
<evidence type="ECO:0000256" key="1">
    <source>
        <dbReference type="ARBA" id="ARBA00004141"/>
    </source>
</evidence>
<proteinExistence type="predicted"/>
<sequence>MHKRLIRTLWTRGLIYGLVVSIPFFAYAACMFYGAYLLSNGEIDYENVLKVSEALVLGTIMVGQLVVFGPSMVKAQLSATKILQLLKRQPLIYSPAKTFNTKWKTSGNIAFHQVKFVHPSIPFLPSLKNFSLQVKQSQIVALVGSIGAGQSVPIQLLLRFYTPTAGCVLLDDHDVGAVNLVSLRIQMGLVDGDPIFFHRSIADNIAYGITFREVKMNEILGAAKQANVHNYITTLPEGYATLVIPEDLKMTYGQKFRLSLARALLRDPPILLIENLQSAEDNDTEIIVEEAMREACMGRTCIIVSNYLKSAIRNADVICVLRKGTVVEEGSHKDLMEARGLYYRMYCKQEHLQRKTDSQIYMNTILAQDNSQITE</sequence>
<comment type="caution">
    <text evidence="10">The sequence shown here is derived from an EMBL/GenBank/DDBJ whole genome shotgun (WGS) entry which is preliminary data.</text>
</comment>
<dbReference type="AlphaFoldDB" id="A0AAD7ZUN6"/>
<evidence type="ECO:0000256" key="4">
    <source>
        <dbReference type="ARBA" id="ARBA00022840"/>
    </source>
</evidence>
<keyword evidence="5 7" id="KW-1133">Transmembrane helix</keyword>
<evidence type="ECO:0000256" key="6">
    <source>
        <dbReference type="ARBA" id="ARBA00023136"/>
    </source>
</evidence>
<accession>A0AAD7ZUN6</accession>
<keyword evidence="4" id="KW-0067">ATP-binding</keyword>
<dbReference type="GO" id="GO:0016887">
    <property type="term" value="F:ATP hydrolysis activity"/>
    <property type="evidence" value="ECO:0007669"/>
    <property type="project" value="InterPro"/>
</dbReference>
<dbReference type="Gene3D" id="1.20.1560.10">
    <property type="entry name" value="ABC transporter type 1, transmembrane domain"/>
    <property type="match status" value="2"/>
</dbReference>
<keyword evidence="3" id="KW-0547">Nucleotide-binding</keyword>
<protein>
    <submittedName>
        <fullName evidence="10">Uncharacterized protein</fullName>
    </submittedName>
</protein>
<dbReference type="InterPro" id="IPR027417">
    <property type="entry name" value="P-loop_NTPase"/>
</dbReference>
<evidence type="ECO:0000256" key="2">
    <source>
        <dbReference type="ARBA" id="ARBA00022692"/>
    </source>
</evidence>
<dbReference type="PROSITE" id="PS50929">
    <property type="entry name" value="ABC_TM1F"/>
    <property type="match status" value="1"/>
</dbReference>
<dbReference type="SUPFAM" id="SSF52540">
    <property type="entry name" value="P-loop containing nucleoside triphosphate hydrolases"/>
    <property type="match status" value="1"/>
</dbReference>
<dbReference type="InterPro" id="IPR003439">
    <property type="entry name" value="ABC_transporter-like_ATP-bd"/>
</dbReference>
<dbReference type="Proteomes" id="UP001233999">
    <property type="component" value="Unassembled WGS sequence"/>
</dbReference>
<dbReference type="SUPFAM" id="SSF90123">
    <property type="entry name" value="ABC transporter transmembrane region"/>
    <property type="match status" value="1"/>
</dbReference>
<keyword evidence="2 7" id="KW-0812">Transmembrane</keyword>
<evidence type="ECO:0000313" key="11">
    <source>
        <dbReference type="Proteomes" id="UP001233999"/>
    </source>
</evidence>
<comment type="subcellular location">
    <subcellularLocation>
        <location evidence="1">Membrane</location>
        <topology evidence="1">Multi-pass membrane protein</topology>
    </subcellularLocation>
</comment>
<dbReference type="InterPro" id="IPR036640">
    <property type="entry name" value="ABC1_TM_sf"/>
</dbReference>
<keyword evidence="11" id="KW-1185">Reference proteome</keyword>
<evidence type="ECO:0000256" key="5">
    <source>
        <dbReference type="ARBA" id="ARBA00022989"/>
    </source>
</evidence>
<dbReference type="GO" id="GO:0140359">
    <property type="term" value="F:ABC-type transporter activity"/>
    <property type="evidence" value="ECO:0007669"/>
    <property type="project" value="InterPro"/>
</dbReference>
<reference evidence="10" key="2">
    <citation type="submission" date="2023-05" db="EMBL/GenBank/DDBJ databases">
        <authorList>
            <person name="Fouks B."/>
        </authorList>
    </citation>
    <scope>NUCLEOTIDE SEQUENCE</scope>
    <source>
        <strain evidence="10">Stay&amp;Tobe</strain>
        <tissue evidence="10">Testes</tissue>
    </source>
</reference>
<dbReference type="SMART" id="SM00382">
    <property type="entry name" value="AAA"/>
    <property type="match status" value="1"/>
</dbReference>
<organism evidence="10 11">
    <name type="scientific">Diploptera punctata</name>
    <name type="common">Pacific beetle cockroach</name>
    <dbReference type="NCBI Taxonomy" id="6984"/>
    <lineage>
        <taxon>Eukaryota</taxon>
        <taxon>Metazoa</taxon>
        <taxon>Ecdysozoa</taxon>
        <taxon>Arthropoda</taxon>
        <taxon>Hexapoda</taxon>
        <taxon>Insecta</taxon>
        <taxon>Pterygota</taxon>
        <taxon>Neoptera</taxon>
        <taxon>Polyneoptera</taxon>
        <taxon>Dictyoptera</taxon>
        <taxon>Blattodea</taxon>
        <taxon>Blaberoidea</taxon>
        <taxon>Blaberidae</taxon>
        <taxon>Diplopterinae</taxon>
        <taxon>Diploptera</taxon>
    </lineage>
</organism>
<evidence type="ECO:0000259" key="8">
    <source>
        <dbReference type="PROSITE" id="PS50893"/>
    </source>
</evidence>
<dbReference type="InterPro" id="IPR039421">
    <property type="entry name" value="Type_1_exporter"/>
</dbReference>
<dbReference type="PANTHER" id="PTHR24221:SF645">
    <property type="entry name" value="LP14331P"/>
    <property type="match status" value="1"/>
</dbReference>
<evidence type="ECO:0000313" key="10">
    <source>
        <dbReference type="EMBL" id="KAJ9586193.1"/>
    </source>
</evidence>
<gene>
    <name evidence="10" type="ORF">L9F63_020167</name>
</gene>
<feature type="domain" description="ABC transporter" evidence="8">
    <location>
        <begin position="109"/>
        <end position="348"/>
    </location>
</feature>
<dbReference type="GO" id="GO:0005524">
    <property type="term" value="F:ATP binding"/>
    <property type="evidence" value="ECO:0007669"/>
    <property type="project" value="UniProtKB-KW"/>
</dbReference>
<dbReference type="InterPro" id="IPR003593">
    <property type="entry name" value="AAA+_ATPase"/>
</dbReference>
<dbReference type="PANTHER" id="PTHR24221">
    <property type="entry name" value="ATP-BINDING CASSETTE SUB-FAMILY B"/>
    <property type="match status" value="1"/>
</dbReference>
<feature type="domain" description="ABC transmembrane type-1" evidence="9">
    <location>
        <begin position="1"/>
        <end position="74"/>
    </location>
</feature>
<evidence type="ECO:0000256" key="7">
    <source>
        <dbReference type="SAM" id="Phobius"/>
    </source>
</evidence>
<evidence type="ECO:0000256" key="3">
    <source>
        <dbReference type="ARBA" id="ARBA00022741"/>
    </source>
</evidence>
<reference evidence="10" key="1">
    <citation type="journal article" date="2023" name="IScience">
        <title>Live-bearing cockroach genome reveals convergent evolutionary mechanisms linked to viviparity in insects and beyond.</title>
        <authorList>
            <person name="Fouks B."/>
            <person name="Harrison M.C."/>
            <person name="Mikhailova A.A."/>
            <person name="Marchal E."/>
            <person name="English S."/>
            <person name="Carruthers M."/>
            <person name="Jennings E.C."/>
            <person name="Chiamaka E.L."/>
            <person name="Frigard R.A."/>
            <person name="Pippel M."/>
            <person name="Attardo G.M."/>
            <person name="Benoit J.B."/>
            <person name="Bornberg-Bauer E."/>
            <person name="Tobe S.S."/>
        </authorList>
    </citation>
    <scope>NUCLEOTIDE SEQUENCE</scope>
    <source>
        <strain evidence="10">Stay&amp;Tobe</strain>
    </source>
</reference>
<dbReference type="Gene3D" id="3.40.50.300">
    <property type="entry name" value="P-loop containing nucleotide triphosphate hydrolases"/>
    <property type="match status" value="1"/>
</dbReference>
<dbReference type="Pfam" id="PF00005">
    <property type="entry name" value="ABC_tran"/>
    <property type="match status" value="1"/>
</dbReference>
<keyword evidence="6 7" id="KW-0472">Membrane</keyword>